<organism evidence="2 3">
    <name type="scientific">Rhodovulum steppense</name>
    <dbReference type="NCBI Taxonomy" id="540251"/>
    <lineage>
        <taxon>Bacteria</taxon>
        <taxon>Pseudomonadati</taxon>
        <taxon>Pseudomonadota</taxon>
        <taxon>Alphaproteobacteria</taxon>
        <taxon>Rhodobacterales</taxon>
        <taxon>Paracoccaceae</taxon>
        <taxon>Rhodovulum</taxon>
    </lineage>
</organism>
<dbReference type="Proteomes" id="UP000295277">
    <property type="component" value="Unassembled WGS sequence"/>
</dbReference>
<protein>
    <recommendedName>
        <fullName evidence="4">NfeD-like partner-binding protein</fullName>
    </recommendedName>
</protein>
<keyword evidence="3" id="KW-1185">Reference proteome</keyword>
<feature type="transmembrane region" description="Helical" evidence="1">
    <location>
        <begin position="52"/>
        <end position="72"/>
    </location>
</feature>
<evidence type="ECO:0000256" key="1">
    <source>
        <dbReference type="SAM" id="Phobius"/>
    </source>
</evidence>
<evidence type="ECO:0000313" key="2">
    <source>
        <dbReference type="EMBL" id="TCM87658.1"/>
    </source>
</evidence>
<dbReference type="EMBL" id="SLVM01000002">
    <property type="protein sequence ID" value="TCM87658.1"/>
    <property type="molecule type" value="Genomic_DNA"/>
</dbReference>
<dbReference type="OrthoDB" id="7745385at2"/>
<dbReference type="AlphaFoldDB" id="A0A4R1Z224"/>
<keyword evidence="1" id="KW-0472">Membrane</keyword>
<accession>A0A4R1Z224</accession>
<proteinExistence type="predicted"/>
<name>A0A4R1Z224_9RHOB</name>
<gene>
    <name evidence="2" type="ORF">EV216_102214</name>
</gene>
<dbReference type="RefSeq" id="WP_132693418.1">
    <property type="nucleotide sequence ID" value="NZ_SLVM01000002.1"/>
</dbReference>
<comment type="caution">
    <text evidence="2">The sequence shown here is derived from an EMBL/GenBank/DDBJ whole genome shotgun (WGS) entry which is preliminary data.</text>
</comment>
<evidence type="ECO:0008006" key="4">
    <source>
        <dbReference type="Google" id="ProtNLM"/>
    </source>
</evidence>
<keyword evidence="1" id="KW-1133">Transmembrane helix</keyword>
<evidence type="ECO:0000313" key="3">
    <source>
        <dbReference type="Proteomes" id="UP000295277"/>
    </source>
</evidence>
<keyword evidence="1" id="KW-0812">Transmembrane</keyword>
<reference evidence="2 3" key="1">
    <citation type="submission" date="2019-03" db="EMBL/GenBank/DDBJ databases">
        <title>Genomic Encyclopedia of Type Strains, Phase IV (KMG-IV): sequencing the most valuable type-strain genomes for metagenomic binning, comparative biology and taxonomic classification.</title>
        <authorList>
            <person name="Goeker M."/>
        </authorList>
    </citation>
    <scope>NUCLEOTIDE SEQUENCE [LARGE SCALE GENOMIC DNA]</scope>
    <source>
        <strain evidence="2 3">DSM 21153</strain>
    </source>
</reference>
<sequence length="89" mass="9618">MLATTWWVWLTAAVLLAILEVLAPGYVFVGFAIGAAAVGLGLWLGLSAGWPWLVLIFALVSLAAWLGLRAVLGVRKGQVKVWDRDINED</sequence>